<reference evidence="9 10" key="1">
    <citation type="submission" date="2015-09" db="EMBL/GenBank/DDBJ databases">
        <title>Draft genome of the parasitic nematode Teladorsagia circumcincta isolate WARC Sus (inbred).</title>
        <authorList>
            <person name="Mitreva M."/>
        </authorList>
    </citation>
    <scope>NUCLEOTIDE SEQUENCE [LARGE SCALE GENOMIC DNA]</scope>
    <source>
        <strain evidence="9 10">S</strain>
    </source>
</reference>
<dbReference type="PANTHER" id="PTHR12114">
    <property type="entry name" value="PARVIN"/>
    <property type="match status" value="1"/>
</dbReference>
<keyword evidence="3" id="KW-0963">Cytoplasm</keyword>
<evidence type="ECO:0000256" key="5">
    <source>
        <dbReference type="ARBA" id="ARBA00022889"/>
    </source>
</evidence>
<sequence length="243" mass="27350">MVENAAATDMNCMCNGSSDSFVDKLTGTLTRKKKPAPENPEAAEEDEAQEVIEIEGRESIDACLIPAMAKNLTLDEGEMRRYLTKESSEDPKLRELISLLIYWINEELADLRIVEDLYDGQVLQMLMEKLAGIRIEVPEVTQSEEGQKRKLDLVVQTVNRIVSPTEQPRWDAELIHSKDIVAIIQILIAMVLHFRAPIRLPEHVSVKMLVASKHQGHARSEFITEQLTTTQGELGLKVNAVCF</sequence>
<dbReference type="Pfam" id="PF00307">
    <property type="entry name" value="CH"/>
    <property type="match status" value="1"/>
</dbReference>
<dbReference type="PANTHER" id="PTHR12114:SF4">
    <property type="entry name" value="GH23568P"/>
    <property type="match status" value="1"/>
</dbReference>
<dbReference type="EMBL" id="KZ348870">
    <property type="protein sequence ID" value="PIO65610.1"/>
    <property type="molecule type" value="Genomic_DNA"/>
</dbReference>
<gene>
    <name evidence="9" type="ORF">TELCIR_12709</name>
</gene>
<dbReference type="GO" id="GO:0005925">
    <property type="term" value="C:focal adhesion"/>
    <property type="evidence" value="ECO:0007669"/>
    <property type="project" value="TreeGrafter"/>
</dbReference>
<evidence type="ECO:0000256" key="1">
    <source>
        <dbReference type="ARBA" id="ARBA00004245"/>
    </source>
</evidence>
<evidence type="ECO:0000256" key="7">
    <source>
        <dbReference type="ARBA" id="ARBA00023212"/>
    </source>
</evidence>
<dbReference type="FunFam" id="1.10.418.10:FF:000011">
    <property type="entry name" value="Parvin, beta"/>
    <property type="match status" value="1"/>
</dbReference>
<dbReference type="GO" id="GO:0003779">
    <property type="term" value="F:actin binding"/>
    <property type="evidence" value="ECO:0007669"/>
    <property type="project" value="UniProtKB-KW"/>
</dbReference>
<evidence type="ECO:0000256" key="3">
    <source>
        <dbReference type="ARBA" id="ARBA00022490"/>
    </source>
</evidence>
<evidence type="ECO:0000256" key="4">
    <source>
        <dbReference type="ARBA" id="ARBA00022737"/>
    </source>
</evidence>
<dbReference type="GO" id="GO:0005737">
    <property type="term" value="C:cytoplasm"/>
    <property type="evidence" value="ECO:0007669"/>
    <property type="project" value="TreeGrafter"/>
</dbReference>
<dbReference type="InterPro" id="IPR036872">
    <property type="entry name" value="CH_dom_sf"/>
</dbReference>
<dbReference type="Proteomes" id="UP000230423">
    <property type="component" value="Unassembled WGS sequence"/>
</dbReference>
<evidence type="ECO:0000313" key="10">
    <source>
        <dbReference type="Proteomes" id="UP000230423"/>
    </source>
</evidence>
<dbReference type="GO" id="GO:0030036">
    <property type="term" value="P:actin cytoskeleton organization"/>
    <property type="evidence" value="ECO:0007669"/>
    <property type="project" value="InterPro"/>
</dbReference>
<keyword evidence="10" id="KW-1185">Reference proteome</keyword>
<dbReference type="InterPro" id="IPR028433">
    <property type="entry name" value="Parvin"/>
</dbReference>
<dbReference type="AlphaFoldDB" id="A0A2G9U7X6"/>
<evidence type="ECO:0000256" key="2">
    <source>
        <dbReference type="ARBA" id="ARBA00005666"/>
    </source>
</evidence>
<name>A0A2G9U7X6_TELCI</name>
<dbReference type="InterPro" id="IPR001715">
    <property type="entry name" value="CH_dom"/>
</dbReference>
<comment type="similarity">
    <text evidence="2">Belongs to the parvin family.</text>
</comment>
<keyword evidence="7" id="KW-0206">Cytoskeleton</keyword>
<evidence type="ECO:0000313" key="9">
    <source>
        <dbReference type="EMBL" id="PIO65610.1"/>
    </source>
</evidence>
<keyword evidence="5" id="KW-0130">Cell adhesion</keyword>
<feature type="domain" description="Calponin-homology (CH)" evidence="8">
    <location>
        <begin position="100"/>
        <end position="195"/>
    </location>
</feature>
<dbReference type="GO" id="GO:0015629">
    <property type="term" value="C:actin cytoskeleton"/>
    <property type="evidence" value="ECO:0007669"/>
    <property type="project" value="TreeGrafter"/>
</dbReference>
<dbReference type="GO" id="GO:0030031">
    <property type="term" value="P:cell projection assembly"/>
    <property type="evidence" value="ECO:0007669"/>
    <property type="project" value="TreeGrafter"/>
</dbReference>
<accession>A0A2G9U7X6</accession>
<dbReference type="Gene3D" id="1.10.418.10">
    <property type="entry name" value="Calponin-like domain"/>
    <property type="match status" value="1"/>
</dbReference>
<dbReference type="GO" id="GO:0071963">
    <property type="term" value="P:establishment or maintenance of cell polarity regulating cell shape"/>
    <property type="evidence" value="ECO:0007669"/>
    <property type="project" value="TreeGrafter"/>
</dbReference>
<keyword evidence="6" id="KW-0009">Actin-binding</keyword>
<protein>
    <recommendedName>
        <fullName evidence="8">Calponin-homology (CH) domain-containing protein</fullName>
    </recommendedName>
</protein>
<dbReference type="OrthoDB" id="2099265at2759"/>
<dbReference type="GO" id="GO:0034446">
    <property type="term" value="P:substrate adhesion-dependent cell spreading"/>
    <property type="evidence" value="ECO:0007669"/>
    <property type="project" value="TreeGrafter"/>
</dbReference>
<proteinExistence type="inferred from homology"/>
<evidence type="ECO:0000256" key="6">
    <source>
        <dbReference type="ARBA" id="ARBA00023203"/>
    </source>
</evidence>
<dbReference type="SUPFAM" id="SSF47576">
    <property type="entry name" value="Calponin-homology domain, CH-domain"/>
    <property type="match status" value="1"/>
</dbReference>
<keyword evidence="4" id="KW-0677">Repeat</keyword>
<comment type="subcellular location">
    <subcellularLocation>
        <location evidence="1">Cytoplasm</location>
        <location evidence="1">Cytoskeleton</location>
    </subcellularLocation>
</comment>
<evidence type="ECO:0000259" key="8">
    <source>
        <dbReference type="Pfam" id="PF00307"/>
    </source>
</evidence>
<organism evidence="9 10">
    <name type="scientific">Teladorsagia circumcincta</name>
    <name type="common">Brown stomach worm</name>
    <name type="synonym">Ostertagia circumcincta</name>
    <dbReference type="NCBI Taxonomy" id="45464"/>
    <lineage>
        <taxon>Eukaryota</taxon>
        <taxon>Metazoa</taxon>
        <taxon>Ecdysozoa</taxon>
        <taxon>Nematoda</taxon>
        <taxon>Chromadorea</taxon>
        <taxon>Rhabditida</taxon>
        <taxon>Rhabditina</taxon>
        <taxon>Rhabditomorpha</taxon>
        <taxon>Strongyloidea</taxon>
        <taxon>Trichostrongylidae</taxon>
        <taxon>Teladorsagia</taxon>
    </lineage>
</organism>